<organism evidence="2 3">
    <name type="scientific">Leptospira weilii str. 2006001853</name>
    <dbReference type="NCBI Taxonomy" id="1001589"/>
    <lineage>
        <taxon>Bacteria</taxon>
        <taxon>Pseudomonadati</taxon>
        <taxon>Spirochaetota</taxon>
        <taxon>Spirochaetia</taxon>
        <taxon>Leptospirales</taxon>
        <taxon>Leptospiraceae</taxon>
        <taxon>Leptospira</taxon>
    </lineage>
</organism>
<reference evidence="2 3" key="1">
    <citation type="submission" date="2012-10" db="EMBL/GenBank/DDBJ databases">
        <authorList>
            <person name="Harkins D.M."/>
            <person name="Durkin A.S."/>
            <person name="Brinkac L.M."/>
            <person name="Haft D.H."/>
            <person name="Selengut J.D."/>
            <person name="Sanka R."/>
            <person name="DePew J."/>
            <person name="Purushe J."/>
            <person name="Whelen A.C."/>
            <person name="Vinetz J.M."/>
            <person name="Sutton G.G."/>
            <person name="Nierman W.C."/>
            <person name="Fouts D.E."/>
        </authorList>
    </citation>
    <scope>NUCLEOTIDE SEQUENCE [LARGE SCALE GENOMIC DNA]</scope>
    <source>
        <strain evidence="2 3">2006001853</strain>
    </source>
</reference>
<name>A0A828Z0H2_9LEPT</name>
<sequence length="51" mass="5675">MINQKNTKLANQTVVKGRSGSKDVFLQKRANLKSEIQTADSVETTQPNPFL</sequence>
<dbReference type="AlphaFoldDB" id="A0A828Z0H2"/>
<protein>
    <submittedName>
        <fullName evidence="2">Uncharacterized protein</fullName>
    </submittedName>
</protein>
<feature type="compositionally biased region" description="Polar residues" evidence="1">
    <location>
        <begin position="1"/>
        <end position="14"/>
    </location>
</feature>
<proteinExistence type="predicted"/>
<feature type="region of interest" description="Disordered" evidence="1">
    <location>
        <begin position="1"/>
        <end position="20"/>
    </location>
</feature>
<accession>A0A828Z0H2</accession>
<dbReference type="EMBL" id="AFLV02000038">
    <property type="protein sequence ID" value="EKR64711.1"/>
    <property type="molecule type" value="Genomic_DNA"/>
</dbReference>
<gene>
    <name evidence="2" type="ORF">LEP1GSC036_3350</name>
</gene>
<evidence type="ECO:0000256" key="1">
    <source>
        <dbReference type="SAM" id="MobiDB-lite"/>
    </source>
</evidence>
<comment type="caution">
    <text evidence="2">The sequence shown here is derived from an EMBL/GenBank/DDBJ whole genome shotgun (WGS) entry which is preliminary data.</text>
</comment>
<evidence type="ECO:0000313" key="3">
    <source>
        <dbReference type="Proteomes" id="UP000001338"/>
    </source>
</evidence>
<evidence type="ECO:0000313" key="2">
    <source>
        <dbReference type="EMBL" id="EKR64711.1"/>
    </source>
</evidence>
<dbReference type="Proteomes" id="UP000001338">
    <property type="component" value="Unassembled WGS sequence"/>
</dbReference>